<organism evidence="1 2">
    <name type="scientific">Perilla frutescens var. hirtella</name>
    <name type="common">Perilla citriodora</name>
    <name type="synonym">Perilla setoyensis</name>
    <dbReference type="NCBI Taxonomy" id="608512"/>
    <lineage>
        <taxon>Eukaryota</taxon>
        <taxon>Viridiplantae</taxon>
        <taxon>Streptophyta</taxon>
        <taxon>Embryophyta</taxon>
        <taxon>Tracheophyta</taxon>
        <taxon>Spermatophyta</taxon>
        <taxon>Magnoliopsida</taxon>
        <taxon>eudicotyledons</taxon>
        <taxon>Gunneridae</taxon>
        <taxon>Pentapetalae</taxon>
        <taxon>asterids</taxon>
        <taxon>lamiids</taxon>
        <taxon>Lamiales</taxon>
        <taxon>Lamiaceae</taxon>
        <taxon>Nepetoideae</taxon>
        <taxon>Elsholtzieae</taxon>
        <taxon>Perilla</taxon>
    </lineage>
</organism>
<reference evidence="1 2" key="1">
    <citation type="journal article" date="2021" name="Nat. Commun.">
        <title>Incipient diploidization of the medicinal plant Perilla within 10,000 years.</title>
        <authorList>
            <person name="Zhang Y."/>
            <person name="Shen Q."/>
            <person name="Leng L."/>
            <person name="Zhang D."/>
            <person name="Chen S."/>
            <person name="Shi Y."/>
            <person name="Ning Z."/>
            <person name="Chen S."/>
        </authorList>
    </citation>
    <scope>NUCLEOTIDE SEQUENCE [LARGE SCALE GENOMIC DNA]</scope>
    <source>
        <strain evidence="2">cv. PC099</strain>
    </source>
</reference>
<proteinExistence type="predicted"/>
<evidence type="ECO:0000313" key="1">
    <source>
        <dbReference type="EMBL" id="KAH6834537.1"/>
    </source>
</evidence>
<dbReference type="Proteomes" id="UP001190926">
    <property type="component" value="Unassembled WGS sequence"/>
</dbReference>
<accession>A0AAD4PD55</accession>
<dbReference type="PANTHER" id="PTHR38396:SF1">
    <property type="entry name" value="TRANSMEMBRANE PROTEIN"/>
    <property type="match status" value="1"/>
</dbReference>
<keyword evidence="2" id="KW-1185">Reference proteome</keyword>
<name>A0AAD4PD55_PERFH</name>
<evidence type="ECO:0000313" key="2">
    <source>
        <dbReference type="Proteomes" id="UP001190926"/>
    </source>
</evidence>
<protein>
    <submittedName>
        <fullName evidence="1">Uncharacterized protein</fullName>
    </submittedName>
</protein>
<dbReference type="AlphaFoldDB" id="A0AAD4PD55"/>
<dbReference type="PANTHER" id="PTHR38396">
    <property type="entry name" value="TRANSMEMBRANE PROTEIN"/>
    <property type="match status" value="1"/>
</dbReference>
<sequence>MSVRTYIVILFFWALLTVVTPTLVRLAASANLYSRLDGEGKEGVKLLFPRKALAESIVSVTAPAAAPAAVKGGEDVFSDELRSLFDRSS</sequence>
<gene>
    <name evidence="1" type="ORF">C2S53_004106</name>
</gene>
<comment type="caution">
    <text evidence="1">The sequence shown here is derived from an EMBL/GenBank/DDBJ whole genome shotgun (WGS) entry which is preliminary data.</text>
</comment>
<dbReference type="EMBL" id="SDAM02000047">
    <property type="protein sequence ID" value="KAH6834537.1"/>
    <property type="molecule type" value="Genomic_DNA"/>
</dbReference>